<feature type="transmembrane region" description="Helical" evidence="5">
    <location>
        <begin position="69"/>
        <end position="91"/>
    </location>
</feature>
<dbReference type="GO" id="GO:0016020">
    <property type="term" value="C:membrane"/>
    <property type="evidence" value="ECO:0007669"/>
    <property type="project" value="UniProtKB-SubCell"/>
</dbReference>
<keyword evidence="7" id="KW-1185">Reference proteome</keyword>
<name>A0A4Z0GMJ8_9ACTN</name>
<protein>
    <submittedName>
        <fullName evidence="6">DoxX family protein</fullName>
    </submittedName>
</protein>
<evidence type="ECO:0000313" key="6">
    <source>
        <dbReference type="EMBL" id="TGA97759.1"/>
    </source>
</evidence>
<dbReference type="EMBL" id="SRID01000269">
    <property type="protein sequence ID" value="TGA97759.1"/>
    <property type="molecule type" value="Genomic_DNA"/>
</dbReference>
<proteinExistence type="predicted"/>
<accession>A0A4Z0GMJ8</accession>
<reference evidence="6 7" key="1">
    <citation type="submission" date="2019-03" db="EMBL/GenBank/DDBJ databases">
        <authorList>
            <person name="Gonzalez-Pimentel J.L."/>
        </authorList>
    </citation>
    <scope>NUCLEOTIDE SEQUENCE [LARGE SCALE GENOMIC DNA]</scope>
    <source>
        <strain evidence="6 7">JCM 31289</strain>
    </source>
</reference>
<dbReference type="OrthoDB" id="3482063at2"/>
<keyword evidence="3 5" id="KW-1133">Transmembrane helix</keyword>
<keyword evidence="2 5" id="KW-0812">Transmembrane</keyword>
<comment type="subcellular location">
    <subcellularLocation>
        <location evidence="1">Membrane</location>
        <topology evidence="1">Multi-pass membrane protein</topology>
    </subcellularLocation>
</comment>
<comment type="caution">
    <text evidence="6">The sequence shown here is derived from an EMBL/GenBank/DDBJ whole genome shotgun (WGS) entry which is preliminary data.</text>
</comment>
<dbReference type="Pfam" id="PF13564">
    <property type="entry name" value="DoxX_2"/>
    <property type="match status" value="1"/>
</dbReference>
<dbReference type="RefSeq" id="WP_135341077.1">
    <property type="nucleotide sequence ID" value="NZ_JBHLTX010000017.1"/>
</dbReference>
<evidence type="ECO:0000256" key="5">
    <source>
        <dbReference type="SAM" id="Phobius"/>
    </source>
</evidence>
<dbReference type="InterPro" id="IPR032808">
    <property type="entry name" value="DoxX"/>
</dbReference>
<evidence type="ECO:0000313" key="7">
    <source>
        <dbReference type="Proteomes" id="UP000297948"/>
    </source>
</evidence>
<dbReference type="AlphaFoldDB" id="A0A4Z0GMJ8"/>
<feature type="transmembrane region" description="Helical" evidence="5">
    <location>
        <begin position="97"/>
        <end position="118"/>
    </location>
</feature>
<organism evidence="6 7">
    <name type="scientific">Streptomyces palmae</name>
    <dbReference type="NCBI Taxonomy" id="1701085"/>
    <lineage>
        <taxon>Bacteria</taxon>
        <taxon>Bacillati</taxon>
        <taxon>Actinomycetota</taxon>
        <taxon>Actinomycetes</taxon>
        <taxon>Kitasatosporales</taxon>
        <taxon>Streptomycetaceae</taxon>
        <taxon>Streptomyces</taxon>
    </lineage>
</organism>
<gene>
    <name evidence="6" type="ORF">E4099_23325</name>
</gene>
<evidence type="ECO:0000256" key="3">
    <source>
        <dbReference type="ARBA" id="ARBA00022989"/>
    </source>
</evidence>
<keyword evidence="4 5" id="KW-0472">Membrane</keyword>
<evidence type="ECO:0000256" key="1">
    <source>
        <dbReference type="ARBA" id="ARBA00004141"/>
    </source>
</evidence>
<dbReference type="Proteomes" id="UP000297948">
    <property type="component" value="Unassembled WGS sequence"/>
</dbReference>
<sequence>MPVVLWVAQALLAVLFTAAGGMKLVMSPDAMVPLMPWVVDFRPETIKVIGALEVLGAVGLILPRATNIAPVLTPVAAAGLACVMAGGAVVHATRGEYPHIIGNVIVFAVALLTAWGALRSLSCR</sequence>
<evidence type="ECO:0000256" key="4">
    <source>
        <dbReference type="ARBA" id="ARBA00023136"/>
    </source>
</evidence>
<evidence type="ECO:0000256" key="2">
    <source>
        <dbReference type="ARBA" id="ARBA00022692"/>
    </source>
</evidence>